<evidence type="ECO:0000256" key="2">
    <source>
        <dbReference type="ARBA" id="ARBA00022729"/>
    </source>
</evidence>
<evidence type="ECO:0000313" key="7">
    <source>
        <dbReference type="Proteomes" id="UP000482155"/>
    </source>
</evidence>
<dbReference type="Gene3D" id="2.30.30.760">
    <property type="match status" value="1"/>
</dbReference>
<keyword evidence="6" id="KW-0282">Flagellum</keyword>
<feature type="chain" id="PRO_5025716479" description="Flagella basal body P-ring formation protein FlgA" evidence="4">
    <location>
        <begin position="21"/>
        <end position="236"/>
    </location>
</feature>
<dbReference type="PANTHER" id="PTHR36307">
    <property type="entry name" value="FLAGELLA BASAL BODY P-RING FORMATION PROTEIN FLGA"/>
    <property type="match status" value="1"/>
</dbReference>
<name>A0A6B3SPB4_9BURK</name>
<dbReference type="RefSeq" id="WP_163965371.1">
    <property type="nucleotide sequence ID" value="NZ_JAAIVB010000054.1"/>
</dbReference>
<evidence type="ECO:0000256" key="4">
    <source>
        <dbReference type="RuleBase" id="RU362063"/>
    </source>
</evidence>
<accession>A0A6B3SPB4</accession>
<dbReference type="NCBIfam" id="TIGR03170">
    <property type="entry name" value="flgA_cterm"/>
    <property type="match status" value="1"/>
</dbReference>
<dbReference type="PANTHER" id="PTHR36307:SF1">
    <property type="entry name" value="FLAGELLA BASAL BODY P-RING FORMATION PROTEIN FLGA"/>
    <property type="match status" value="1"/>
</dbReference>
<reference evidence="6 7" key="1">
    <citation type="submission" date="2020-02" db="EMBL/GenBank/DDBJ databases">
        <authorList>
            <person name="Kim M.K."/>
        </authorList>
    </citation>
    <scope>NUCLEOTIDE SEQUENCE [LARGE SCALE GENOMIC DNA]</scope>
    <source>
        <strain evidence="6 7">17J57-3</strain>
    </source>
</reference>
<keyword evidence="6" id="KW-0969">Cilium</keyword>
<feature type="domain" description="SAF" evidence="5">
    <location>
        <begin position="112"/>
        <end position="174"/>
    </location>
</feature>
<dbReference type="Pfam" id="PF17656">
    <property type="entry name" value="ChapFlgA_N"/>
    <property type="match status" value="1"/>
</dbReference>
<gene>
    <name evidence="6" type="primary">flgA</name>
    <name evidence="6" type="ORF">G3574_16425</name>
</gene>
<keyword evidence="4" id="KW-1005">Bacterial flagellum biogenesis</keyword>
<protein>
    <recommendedName>
        <fullName evidence="4">Flagella basal body P-ring formation protein FlgA</fullName>
    </recommendedName>
</protein>
<keyword evidence="6" id="KW-0966">Cell projection</keyword>
<dbReference type="EMBL" id="JAAIVB010000054">
    <property type="protein sequence ID" value="NEX62674.1"/>
    <property type="molecule type" value="Genomic_DNA"/>
</dbReference>
<proteinExistence type="inferred from homology"/>
<keyword evidence="3 4" id="KW-0574">Periplasm</keyword>
<dbReference type="GO" id="GO:0042597">
    <property type="term" value="C:periplasmic space"/>
    <property type="evidence" value="ECO:0007669"/>
    <property type="project" value="UniProtKB-SubCell"/>
</dbReference>
<dbReference type="AlphaFoldDB" id="A0A6B3SPB4"/>
<evidence type="ECO:0000313" key="6">
    <source>
        <dbReference type="EMBL" id="NEX62674.1"/>
    </source>
</evidence>
<sequence length="236" mass="24380">MTLRPLPVLLPAAILMASLAAPTAAQPVARQDLVSLRGVADQFLQSQTAGLPGQASHTLGTIDSRLNLPACPAPEAFLPPGSRLWGKTSIGIRCNAPSNWTIYVPASIQVIAEYVVTAVPLAQGHIVTAGDLTKIKGDLATLPATVITNDAQAIGRSVSASLPAGVPLRSDTLKTQQAIQQGQLIKLTTIGPGFQISSEARALNNATEGQVTQVRTPSGQVISGVAKLGGIVEVTY</sequence>
<evidence type="ECO:0000259" key="5">
    <source>
        <dbReference type="SMART" id="SM00858"/>
    </source>
</evidence>
<dbReference type="InterPro" id="IPR039246">
    <property type="entry name" value="Flagellar_FlgA"/>
</dbReference>
<dbReference type="CDD" id="cd11614">
    <property type="entry name" value="SAF_CpaB_FlgA_like"/>
    <property type="match status" value="1"/>
</dbReference>
<evidence type="ECO:0000256" key="3">
    <source>
        <dbReference type="ARBA" id="ARBA00022764"/>
    </source>
</evidence>
<evidence type="ECO:0000256" key="1">
    <source>
        <dbReference type="ARBA" id="ARBA00004418"/>
    </source>
</evidence>
<organism evidence="6 7">
    <name type="scientific">Noviherbaspirillum galbum</name>
    <dbReference type="NCBI Taxonomy" id="2709383"/>
    <lineage>
        <taxon>Bacteria</taxon>
        <taxon>Pseudomonadati</taxon>
        <taxon>Pseudomonadota</taxon>
        <taxon>Betaproteobacteria</taxon>
        <taxon>Burkholderiales</taxon>
        <taxon>Oxalobacteraceae</taxon>
        <taxon>Noviherbaspirillum</taxon>
    </lineage>
</organism>
<dbReference type="Proteomes" id="UP000482155">
    <property type="component" value="Unassembled WGS sequence"/>
</dbReference>
<comment type="similarity">
    <text evidence="4">Belongs to the FlgA family.</text>
</comment>
<dbReference type="Pfam" id="PF13144">
    <property type="entry name" value="ChapFlgA"/>
    <property type="match status" value="1"/>
</dbReference>
<dbReference type="InterPro" id="IPR017585">
    <property type="entry name" value="SAF_FlgA"/>
</dbReference>
<dbReference type="SMART" id="SM00858">
    <property type="entry name" value="SAF"/>
    <property type="match status" value="1"/>
</dbReference>
<keyword evidence="2 4" id="KW-0732">Signal</keyword>
<comment type="caution">
    <text evidence="6">The sequence shown here is derived from an EMBL/GenBank/DDBJ whole genome shotgun (WGS) entry which is preliminary data.</text>
</comment>
<keyword evidence="7" id="KW-1185">Reference proteome</keyword>
<dbReference type="InterPro" id="IPR013974">
    <property type="entry name" value="SAF"/>
</dbReference>
<dbReference type="GO" id="GO:0044780">
    <property type="term" value="P:bacterial-type flagellum assembly"/>
    <property type="evidence" value="ECO:0007669"/>
    <property type="project" value="InterPro"/>
</dbReference>
<dbReference type="InterPro" id="IPR041231">
    <property type="entry name" value="FlgA_N"/>
</dbReference>
<comment type="function">
    <text evidence="4">Involved in the assembly process of the P-ring formation. It may associate with FlgF on the rod constituting a structure essential for the P-ring assembly or may act as a modulator protein for the P-ring assembly.</text>
</comment>
<feature type="signal peptide" evidence="4">
    <location>
        <begin position="1"/>
        <end position="20"/>
    </location>
</feature>
<dbReference type="Gene3D" id="3.90.1210.10">
    <property type="entry name" value="Antifreeze-like/N-acetylneuraminic acid synthase C-terminal domain"/>
    <property type="match status" value="1"/>
</dbReference>
<comment type="subcellular location">
    <subcellularLocation>
        <location evidence="1 4">Periplasm</location>
    </subcellularLocation>
</comment>